<dbReference type="PROSITE" id="PS51580">
    <property type="entry name" value="SAM_MT43_3"/>
    <property type="match status" value="1"/>
</dbReference>
<evidence type="ECO:0000259" key="5">
    <source>
        <dbReference type="PROSITE" id="PS50867"/>
    </source>
</evidence>
<dbReference type="InterPro" id="IPR007728">
    <property type="entry name" value="Pre-SET_dom"/>
</dbReference>
<dbReference type="Gene3D" id="2.170.270.10">
    <property type="entry name" value="SET domain"/>
    <property type="match status" value="1"/>
</dbReference>
<evidence type="ECO:0000313" key="7">
    <source>
        <dbReference type="RefSeq" id="XP_071938134.1"/>
    </source>
</evidence>
<dbReference type="InterPro" id="IPR001214">
    <property type="entry name" value="SET_dom"/>
</dbReference>
<feature type="region of interest" description="Disordered" evidence="3">
    <location>
        <begin position="198"/>
        <end position="241"/>
    </location>
</feature>
<gene>
    <name evidence="7" type="primary">LOC113734350</name>
</gene>
<evidence type="ECO:0000259" key="4">
    <source>
        <dbReference type="PROSITE" id="PS50280"/>
    </source>
</evidence>
<dbReference type="Gene3D" id="1.10.8.850">
    <property type="entry name" value="Histone-lysine N methyltransferase , C-terminal domain-like"/>
    <property type="match status" value="1"/>
</dbReference>
<dbReference type="Pfam" id="PF10440">
    <property type="entry name" value="WIYLD"/>
    <property type="match status" value="1"/>
</dbReference>
<evidence type="ECO:0000256" key="3">
    <source>
        <dbReference type="SAM" id="MobiDB-lite"/>
    </source>
</evidence>
<feature type="compositionally biased region" description="Polar residues" evidence="3">
    <location>
        <begin position="207"/>
        <end position="216"/>
    </location>
</feature>
<comment type="subcellular location">
    <subcellularLocation>
        <location evidence="1">Chromosome</location>
    </subcellularLocation>
</comment>
<dbReference type="Proteomes" id="UP001652660">
    <property type="component" value="Chromosome 3c"/>
</dbReference>
<dbReference type="PANTHER" id="PTHR46450">
    <property type="entry name" value="INACTIVE HISTONE-LYSINE N-METHYLTRANSFERASE SUVR1-RELATED"/>
    <property type="match status" value="1"/>
</dbReference>
<feature type="domain" description="Pre-SET" evidence="5">
    <location>
        <begin position="632"/>
        <end position="735"/>
    </location>
</feature>
<sequence length="906" mass="101561">MLRNHYLNGQVKPIFLSNPGTPVSRKLAYKNGLETRAFSAVNVEILNYKLMAPNPKFGKAYKAMRALGYPQHIVKPVLKSLLDVYNQNWQHIEDQNYTVLVDAILESEECKEKEQQKFHLVDEPEEDEPPLKKSRLRSQAVQALSSPGDSSPSFKGTMDKPVHHVEYVIPESNAKEKMIESVHVHLFDNETEAKVLSRVPHYRGEVKTSTPNSSSGPKPKTKIQVPAHHKTNESDLPSPGTQLNENCDAYTSCSIVPRMVNETGKKELLPDDLSELEVPLSVVLPGDSSNAKVHISTSLEVIDLDMEDTNNVELLTQGDSSNAKEHFSTSLELIDLDMEDPSAFSLCYEDESSSGKDSLPQGNRLEYQCSVATKEENKSSTSSQIDIASSSSGEVKLSIIYESSLPSNFCIPSLDALFRRMEEKLHKSYRINQPGFSVMNLMKDICEGFLAVGTNTTLDEGVSSADVHANPVAPRILDTQDVLNGNVSHQVGFCVAPSISLGPVEFQSLNEAPPKIPKFQSLNCFDLSRCKIDLTMQGSYSEWNKNSLALGDQKSSTSSSMVIVQAQHFSNEMLSSAYYIDDITRGEEDLEISLINEINNEHQPIFKYIPRNITYQSAYVKFLLARISDENCCSNCFGDCLSSKIPCACAGETGGEFAYMPGGTLKEKFLEDCMLMNQSPQQKNLFYCQECPLERSKDKNLSGKCKGHLVRKFIKECWYKCGCIKDCGNRVVQRGITRKLQVFMTPEGKGWGLRTLEDLPKGAFICEYVGEIVTNMELFDRNSQNTGKKHTYPVLLDADWCTEGVLKDEEALCLDATFYGNVARFVNHRCDDANLVEIPVEVETPDHHYYHLAFFTTRKVDAFEELTWDYGIDFCDHTHPVKAFKCCCGSQFCRDKKYLKSVRSRG</sequence>
<dbReference type="SMART" id="SM00468">
    <property type="entry name" value="PreSET"/>
    <property type="match status" value="1"/>
</dbReference>
<feature type="domain" description="SET" evidence="4">
    <location>
        <begin position="738"/>
        <end position="871"/>
    </location>
</feature>
<keyword evidence="2" id="KW-0158">Chromosome</keyword>
<dbReference type="RefSeq" id="XP_071938134.1">
    <property type="nucleotide sequence ID" value="XM_072082033.1"/>
</dbReference>
<evidence type="ECO:0000256" key="2">
    <source>
        <dbReference type="ARBA" id="ARBA00022454"/>
    </source>
</evidence>
<dbReference type="GeneID" id="113734350"/>
<accession>A0ABM4X277</accession>
<protein>
    <submittedName>
        <fullName evidence="7">Probable inactive histone-lysine N-methyltransferase SUVR2 isoform X1</fullName>
    </submittedName>
</protein>
<organism evidence="6 7">
    <name type="scientific">Coffea arabica</name>
    <name type="common">Arabian coffee</name>
    <dbReference type="NCBI Taxonomy" id="13443"/>
    <lineage>
        <taxon>Eukaryota</taxon>
        <taxon>Viridiplantae</taxon>
        <taxon>Streptophyta</taxon>
        <taxon>Embryophyta</taxon>
        <taxon>Tracheophyta</taxon>
        <taxon>Spermatophyta</taxon>
        <taxon>Magnoliopsida</taxon>
        <taxon>eudicotyledons</taxon>
        <taxon>Gunneridae</taxon>
        <taxon>Pentapetalae</taxon>
        <taxon>asterids</taxon>
        <taxon>lamiids</taxon>
        <taxon>Gentianales</taxon>
        <taxon>Rubiaceae</taxon>
        <taxon>Ixoroideae</taxon>
        <taxon>Gardenieae complex</taxon>
        <taxon>Bertiereae - Coffeeae clade</taxon>
        <taxon>Coffeeae</taxon>
        <taxon>Coffea</taxon>
    </lineage>
</organism>
<dbReference type="InterPro" id="IPR046341">
    <property type="entry name" value="SET_dom_sf"/>
</dbReference>
<feature type="compositionally biased region" description="Polar residues" evidence="3">
    <location>
        <begin position="137"/>
        <end position="154"/>
    </location>
</feature>
<dbReference type="SUPFAM" id="SSF82199">
    <property type="entry name" value="SET domain"/>
    <property type="match status" value="1"/>
</dbReference>
<proteinExistence type="predicted"/>
<feature type="region of interest" description="Disordered" evidence="3">
    <location>
        <begin position="115"/>
        <end position="159"/>
    </location>
</feature>
<name>A0ABM4X277_COFAR</name>
<dbReference type="InterPro" id="IPR043017">
    <property type="entry name" value="WIYLD_dom_sf"/>
</dbReference>
<dbReference type="PANTHER" id="PTHR46450:SF24">
    <property type="entry name" value="HISTONE-LYSINE N-METHYLTRANSFERASE SUVR4"/>
    <property type="match status" value="1"/>
</dbReference>
<dbReference type="InterPro" id="IPR018848">
    <property type="entry name" value="WIYLD_domain"/>
</dbReference>
<dbReference type="PROSITE" id="PS50280">
    <property type="entry name" value="SET"/>
    <property type="match status" value="1"/>
</dbReference>
<dbReference type="InterPro" id="IPR025776">
    <property type="entry name" value="SUVR4/1/2"/>
</dbReference>
<reference evidence="7" key="1">
    <citation type="submission" date="2025-08" db="UniProtKB">
        <authorList>
            <consortium name="RefSeq"/>
        </authorList>
    </citation>
    <scope>IDENTIFICATION</scope>
    <source>
        <tissue evidence="7">Leaves</tissue>
    </source>
</reference>
<dbReference type="CDD" id="cd10538">
    <property type="entry name" value="SET_SETDB-like"/>
    <property type="match status" value="1"/>
</dbReference>
<keyword evidence="6" id="KW-1185">Reference proteome</keyword>
<evidence type="ECO:0000256" key="1">
    <source>
        <dbReference type="ARBA" id="ARBA00004286"/>
    </source>
</evidence>
<dbReference type="PROSITE" id="PS50867">
    <property type="entry name" value="PRE_SET"/>
    <property type="match status" value="1"/>
</dbReference>
<dbReference type="SMART" id="SM00317">
    <property type="entry name" value="SET"/>
    <property type="match status" value="1"/>
</dbReference>
<dbReference type="Pfam" id="PF00856">
    <property type="entry name" value="SET"/>
    <property type="match status" value="1"/>
</dbReference>
<evidence type="ECO:0000313" key="6">
    <source>
        <dbReference type="Proteomes" id="UP001652660"/>
    </source>
</evidence>